<name>A0ABW7VUJ9_9NOCA</name>
<evidence type="ECO:0000256" key="2">
    <source>
        <dbReference type="SAM" id="Phobius"/>
    </source>
</evidence>
<keyword evidence="2" id="KW-0812">Transmembrane</keyword>
<evidence type="ECO:0000313" key="4">
    <source>
        <dbReference type="Proteomes" id="UP001611494"/>
    </source>
</evidence>
<protein>
    <submittedName>
        <fullName evidence="3">Uncharacterized protein</fullName>
    </submittedName>
</protein>
<keyword evidence="2" id="KW-1133">Transmembrane helix</keyword>
<dbReference type="EMBL" id="JBIRYL010000001">
    <property type="protein sequence ID" value="MFI2230259.1"/>
    <property type="molecule type" value="Genomic_DNA"/>
</dbReference>
<dbReference type="Proteomes" id="UP001611494">
    <property type="component" value="Unassembled WGS sequence"/>
</dbReference>
<evidence type="ECO:0000256" key="1">
    <source>
        <dbReference type="SAM" id="MobiDB-lite"/>
    </source>
</evidence>
<gene>
    <name evidence="3" type="ORF">ACH49Z_10450</name>
</gene>
<keyword evidence="4" id="KW-1185">Reference proteome</keyword>
<proteinExistence type="predicted"/>
<accession>A0ABW7VUJ9</accession>
<keyword evidence="2" id="KW-0472">Membrane</keyword>
<sequence>MPASGPTPAHLRGAFVGAASGSVSIAAHAAGGGTVTPGCSSTALLLAGCALAGALAFALRPERGPVSLLPLLALGQTIGHSALTAGPGHQHSAAPSAPMLVAHLLAIPIGAVLIHSAERAVRYAISRLTNALRDPTVHGFLFPRAVRVPESDRRAARHPLLSSGSGTRGPPPLPIRFSRSAAHRPV</sequence>
<organism evidence="3 4">
    <name type="scientific">Nocardia testacea</name>
    <dbReference type="NCBI Taxonomy" id="248551"/>
    <lineage>
        <taxon>Bacteria</taxon>
        <taxon>Bacillati</taxon>
        <taxon>Actinomycetota</taxon>
        <taxon>Actinomycetes</taxon>
        <taxon>Mycobacteriales</taxon>
        <taxon>Nocardiaceae</taxon>
        <taxon>Nocardia</taxon>
    </lineage>
</organism>
<feature type="region of interest" description="Disordered" evidence="1">
    <location>
        <begin position="153"/>
        <end position="186"/>
    </location>
</feature>
<feature type="transmembrane region" description="Helical" evidence="2">
    <location>
        <begin position="41"/>
        <end position="59"/>
    </location>
</feature>
<dbReference type="RefSeq" id="WP_397061667.1">
    <property type="nucleotide sequence ID" value="NZ_JBIRYL010000001.1"/>
</dbReference>
<evidence type="ECO:0000313" key="3">
    <source>
        <dbReference type="EMBL" id="MFI2230259.1"/>
    </source>
</evidence>
<feature type="transmembrane region" description="Helical" evidence="2">
    <location>
        <begin position="97"/>
        <end position="117"/>
    </location>
</feature>
<feature type="transmembrane region" description="Helical" evidence="2">
    <location>
        <begin position="66"/>
        <end position="85"/>
    </location>
</feature>
<comment type="caution">
    <text evidence="3">The sequence shown here is derived from an EMBL/GenBank/DDBJ whole genome shotgun (WGS) entry which is preliminary data.</text>
</comment>
<reference evidence="3 4" key="1">
    <citation type="submission" date="2024-10" db="EMBL/GenBank/DDBJ databases">
        <title>The Natural Products Discovery Center: Release of the First 8490 Sequenced Strains for Exploring Actinobacteria Biosynthetic Diversity.</title>
        <authorList>
            <person name="Kalkreuter E."/>
            <person name="Kautsar S.A."/>
            <person name="Yang D."/>
            <person name="Bader C.D."/>
            <person name="Teijaro C.N."/>
            <person name="Fluegel L."/>
            <person name="Davis C.M."/>
            <person name="Simpson J.R."/>
            <person name="Lauterbach L."/>
            <person name="Steele A.D."/>
            <person name="Gui C."/>
            <person name="Meng S."/>
            <person name="Li G."/>
            <person name="Viehrig K."/>
            <person name="Ye F."/>
            <person name="Su P."/>
            <person name="Kiefer A.F."/>
            <person name="Nichols A."/>
            <person name="Cepeda A.J."/>
            <person name="Yan W."/>
            <person name="Fan B."/>
            <person name="Jiang Y."/>
            <person name="Adhikari A."/>
            <person name="Zheng C.-J."/>
            <person name="Schuster L."/>
            <person name="Cowan T.M."/>
            <person name="Smanski M.J."/>
            <person name="Chevrette M.G."/>
            <person name="De Carvalho L.P.S."/>
            <person name="Shen B."/>
        </authorList>
    </citation>
    <scope>NUCLEOTIDE SEQUENCE [LARGE SCALE GENOMIC DNA]</scope>
    <source>
        <strain evidence="3 4">NPDC019377</strain>
    </source>
</reference>